<gene>
    <name evidence="1" type="ORF">ALEPTO_LOCUS1279</name>
</gene>
<accession>A0A9N8VI49</accession>
<protein>
    <submittedName>
        <fullName evidence="1">7771_t:CDS:1</fullName>
    </submittedName>
</protein>
<name>A0A9N8VI49_9GLOM</name>
<organism evidence="1 2">
    <name type="scientific">Ambispora leptoticha</name>
    <dbReference type="NCBI Taxonomy" id="144679"/>
    <lineage>
        <taxon>Eukaryota</taxon>
        <taxon>Fungi</taxon>
        <taxon>Fungi incertae sedis</taxon>
        <taxon>Mucoromycota</taxon>
        <taxon>Glomeromycotina</taxon>
        <taxon>Glomeromycetes</taxon>
        <taxon>Archaeosporales</taxon>
        <taxon>Ambisporaceae</taxon>
        <taxon>Ambispora</taxon>
    </lineage>
</organism>
<proteinExistence type="predicted"/>
<comment type="caution">
    <text evidence="1">The sequence shown here is derived from an EMBL/GenBank/DDBJ whole genome shotgun (WGS) entry which is preliminary data.</text>
</comment>
<dbReference type="AlphaFoldDB" id="A0A9N8VI49"/>
<evidence type="ECO:0000313" key="1">
    <source>
        <dbReference type="EMBL" id="CAG8455944.1"/>
    </source>
</evidence>
<dbReference type="OrthoDB" id="2412454at2759"/>
<dbReference type="EMBL" id="CAJVPS010000130">
    <property type="protein sequence ID" value="CAG8455944.1"/>
    <property type="molecule type" value="Genomic_DNA"/>
</dbReference>
<reference evidence="1" key="1">
    <citation type="submission" date="2021-06" db="EMBL/GenBank/DDBJ databases">
        <authorList>
            <person name="Kallberg Y."/>
            <person name="Tangrot J."/>
            <person name="Rosling A."/>
        </authorList>
    </citation>
    <scope>NUCLEOTIDE SEQUENCE</scope>
    <source>
        <strain evidence="1">FL130A</strain>
    </source>
</reference>
<sequence length="181" mass="20751">MAADEYIGIDHALIDDNVELTDDDIIASIRPPETKDQYNSDEENLPVIPPIKVLESLEHVLMFLRNPPDDFEIEEKSISGVKSLKRAIFGYHLKTKLQAPGDGCEGVRQFNQTRQRYLQQLEAAIENYPCCPREEFTIRAEMYLKNSKFSMADNVIGREKNLNDENPFREEPITTKALFSS</sequence>
<keyword evidence="2" id="KW-1185">Reference proteome</keyword>
<dbReference type="Proteomes" id="UP000789508">
    <property type="component" value="Unassembled WGS sequence"/>
</dbReference>
<evidence type="ECO:0000313" key="2">
    <source>
        <dbReference type="Proteomes" id="UP000789508"/>
    </source>
</evidence>